<proteinExistence type="predicted"/>
<sequence>IQSLLSSMRSIFSRKGSSSSNYNQTQSNPLFTHTNKLRHEQSYSKISSAPSHIAASAYSQLQNHSGPLHKLTGGVPSVAVDQEDDFKCPVCLEDLRMKLKSEKGAVIPDCGHQLHESCFEAVYGSVVEARITGNVLGLCGVCRKDMHSNPGSQFKMKSITNNHSRNPLARFQTEDANYERYEEVCKEKLVDESDSDEFGFEISSRPNFGSAPSSRSRSRSRSRVGSRRKEDLNTALQDDELLPHCDLHHLPSAGFSPLPNQSRSVTKPFIRAICDTSTLIFNKHSRQTQNLTCMVSVELPTQYPFRPRSISLPVFGSTTSPIPPPINTLPVSNSSNSQTITSTPTTIATPTTTVGILSPFKSDASSPATAPSSTRSHRSNSYSSSVSAYNQLGPPPLIHSINPSLRSMQIPSPADIEEVFQDLMDRIRDWKGHSPHDFGRLIYQGRVQVEKDSNRRDFVVCLFEEALLCISEDPNKMGPKEKPKLKLKGRVYIRHISTVTAQDDGERGLSLRVKMEDENLDEFVMRFDNTTELESWGLMIQRLLEMRKGNQTIRQDSQPKLPGASPPLGYLHQCHYKPTSRPATATPVVAPAVNPSVQRDMNNAFPSSGPTTAPFPDSNCFQHDPASGNRTSGSDSGYASSAYTSSSKTTYFASGTTLSSVGEEGNCYSYHASWAVRKGSNSSPPSQPTEVQIKESTASIKFLPYMNPNLVNSSIPVDPVDLCMILSIPIADNMNFVPNSNQLKLKLLQQSLQFLIHHLHPRSRLSLIIYTVGSESQSGSSIGFQLKSTPFLSIGDPKSFKRLEFVIQQIARSGDPSEILNSSNVDQYTSPFWDNDSDTAHSGFGSDLDLRIRKWTKRLMMIERNEEKVSVVTAVNLALDIVLQRKQKNLLSGILVLHDGGDTSSRVEMQLVMARAEVADIPIHTIGWGKQHHPKTLWQLSTHSGGSYTFVKDWYTIKDALSGVVGGILSVGINKIRVRVSVPEMKWFKIKKVSGAPGFVLSSDGKYAEVELNELRFGERRDLLIEMEVKSAAQATKNQVYGHHAAQPNAILSRYPKATPPLRNEFGQENPIIRTGSDQSLFSVVEKGIEDVVGLEDAHKNLMESGFEEMNDDVPLIEVDASYKDPRARKEVPRLPRPVCLRVAVVSANEGTVGLLGSEEMEHKVDLLSSTNRETKIARRRIELLTSDSLSRASLLVSRRLDRQAFRLLNETSLIILKLIKSYYGIDLSRFSYTIPPAKPNGMKIKGTIKRPVEELESLLVLSGCLEVIDTVTIGIEEIDRGLKEVDRLMSRAGGEQLGDFDRESSGSAAAREVKIHKVYQKFDIEMKSWIGEQSGILRDQRCSFISNPEPVVLRRGWTNRGENYSKNTTEVGDYTDEMEHKSTIRDGDNDLLVLSNKLEKIYFSSDYGILLRNMIGSWVASD</sequence>
<feature type="region of interest" description="Disordered" evidence="2">
    <location>
        <begin position="200"/>
        <end position="237"/>
    </location>
</feature>
<dbReference type="InterPro" id="IPR051266">
    <property type="entry name" value="CLCR"/>
</dbReference>
<reference evidence="5" key="1">
    <citation type="submission" date="2022-06" db="EMBL/GenBank/DDBJ databases">
        <authorList>
            <consortium name="SYNGENTA / RWTH Aachen University"/>
        </authorList>
    </citation>
    <scope>NUCLEOTIDE SEQUENCE</scope>
</reference>
<dbReference type="PROSITE" id="PS50089">
    <property type="entry name" value="ZF_RING_2"/>
    <property type="match status" value="1"/>
</dbReference>
<name>A0AAV0AWZ3_PHAPC</name>
<keyword evidence="1" id="KW-0862">Zinc</keyword>
<gene>
    <name evidence="5" type="ORF">PPACK8108_LOCUS8723</name>
</gene>
<feature type="region of interest" description="Disordered" evidence="2">
    <location>
        <begin position="330"/>
        <end position="387"/>
    </location>
</feature>
<feature type="compositionally biased region" description="Low complexity" evidence="2">
    <location>
        <begin position="332"/>
        <end position="353"/>
    </location>
</feature>
<evidence type="ECO:0000259" key="3">
    <source>
        <dbReference type="PROSITE" id="PS50003"/>
    </source>
</evidence>
<dbReference type="Gene3D" id="3.30.40.10">
    <property type="entry name" value="Zinc/RING finger domain, C3HC4 (zinc finger)"/>
    <property type="match status" value="1"/>
</dbReference>
<evidence type="ECO:0000256" key="2">
    <source>
        <dbReference type="SAM" id="MobiDB-lite"/>
    </source>
</evidence>
<feature type="compositionally biased region" description="Low complexity" evidence="2">
    <location>
        <begin position="631"/>
        <end position="640"/>
    </location>
</feature>
<dbReference type="SUPFAM" id="SSF50729">
    <property type="entry name" value="PH domain-like"/>
    <property type="match status" value="1"/>
</dbReference>
<feature type="compositionally biased region" description="Polar residues" evidence="2">
    <location>
        <begin position="599"/>
        <end position="611"/>
    </location>
</feature>
<keyword evidence="6" id="KW-1185">Reference proteome</keyword>
<dbReference type="InterPro" id="IPR013083">
    <property type="entry name" value="Znf_RING/FYVE/PHD"/>
</dbReference>
<dbReference type="PROSITE" id="PS50003">
    <property type="entry name" value="PH_DOMAIN"/>
    <property type="match status" value="1"/>
</dbReference>
<dbReference type="InterPro" id="IPR001841">
    <property type="entry name" value="Znf_RING"/>
</dbReference>
<dbReference type="Pfam" id="PF15411">
    <property type="entry name" value="PH_10"/>
    <property type="match status" value="1"/>
</dbReference>
<accession>A0AAV0AWZ3</accession>
<dbReference type="PANTHER" id="PTHR10579:SF43">
    <property type="entry name" value="ZINC FINGER (C3HC4-TYPE RING FINGER) FAMILY PROTEIN"/>
    <property type="match status" value="1"/>
</dbReference>
<dbReference type="InterPro" id="IPR001849">
    <property type="entry name" value="PH_domain"/>
</dbReference>
<dbReference type="Gene3D" id="3.40.50.410">
    <property type="entry name" value="von Willebrand factor, type A domain"/>
    <property type="match status" value="1"/>
</dbReference>
<feature type="region of interest" description="Disordered" evidence="2">
    <location>
        <begin position="598"/>
        <end position="640"/>
    </location>
</feature>
<dbReference type="SMART" id="SM00184">
    <property type="entry name" value="RING"/>
    <property type="match status" value="1"/>
</dbReference>
<dbReference type="GO" id="GO:0008270">
    <property type="term" value="F:zinc ion binding"/>
    <property type="evidence" value="ECO:0007669"/>
    <property type="project" value="UniProtKB-KW"/>
</dbReference>
<feature type="domain" description="RING-type" evidence="4">
    <location>
        <begin position="88"/>
        <end position="143"/>
    </location>
</feature>
<dbReference type="SUPFAM" id="SSF53300">
    <property type="entry name" value="vWA-like"/>
    <property type="match status" value="1"/>
</dbReference>
<dbReference type="InterPro" id="IPR036465">
    <property type="entry name" value="vWFA_dom_sf"/>
</dbReference>
<evidence type="ECO:0000313" key="6">
    <source>
        <dbReference type="Proteomes" id="UP001153365"/>
    </source>
</evidence>
<evidence type="ECO:0000259" key="4">
    <source>
        <dbReference type="PROSITE" id="PS50089"/>
    </source>
</evidence>
<dbReference type="PANTHER" id="PTHR10579">
    <property type="entry name" value="CALCIUM-ACTIVATED CHLORIDE CHANNEL REGULATOR"/>
    <property type="match status" value="1"/>
</dbReference>
<evidence type="ECO:0000313" key="5">
    <source>
        <dbReference type="EMBL" id="CAH7673826.1"/>
    </source>
</evidence>
<feature type="compositionally biased region" description="Low complexity" evidence="2">
    <location>
        <begin position="362"/>
        <end position="387"/>
    </location>
</feature>
<protein>
    <submittedName>
        <fullName evidence="5">Expressed protein</fullName>
    </submittedName>
</protein>
<feature type="domain" description="PH" evidence="3">
    <location>
        <begin position="440"/>
        <end position="545"/>
    </location>
</feature>
<feature type="compositionally biased region" description="Basic residues" evidence="2">
    <location>
        <begin position="216"/>
        <end position="226"/>
    </location>
</feature>
<comment type="caution">
    <text evidence="5">The sequence shown here is derived from an EMBL/GenBank/DDBJ whole genome shotgun (WGS) entry which is preliminary data.</text>
</comment>
<dbReference type="EMBL" id="CALTRL010001823">
    <property type="protein sequence ID" value="CAH7673826.1"/>
    <property type="molecule type" value="Genomic_DNA"/>
</dbReference>
<organism evidence="5 6">
    <name type="scientific">Phakopsora pachyrhizi</name>
    <name type="common">Asian soybean rust disease fungus</name>
    <dbReference type="NCBI Taxonomy" id="170000"/>
    <lineage>
        <taxon>Eukaryota</taxon>
        <taxon>Fungi</taxon>
        <taxon>Dikarya</taxon>
        <taxon>Basidiomycota</taxon>
        <taxon>Pucciniomycotina</taxon>
        <taxon>Pucciniomycetes</taxon>
        <taxon>Pucciniales</taxon>
        <taxon>Phakopsoraceae</taxon>
        <taxon>Phakopsora</taxon>
    </lineage>
</organism>
<dbReference type="SUPFAM" id="SSF57850">
    <property type="entry name" value="RING/U-box"/>
    <property type="match status" value="1"/>
</dbReference>
<keyword evidence="1" id="KW-0863">Zinc-finger</keyword>
<evidence type="ECO:0000256" key="1">
    <source>
        <dbReference type="PROSITE-ProRule" id="PRU00175"/>
    </source>
</evidence>
<dbReference type="SMART" id="SM00233">
    <property type="entry name" value="PH"/>
    <property type="match status" value="1"/>
</dbReference>
<dbReference type="Gene3D" id="2.30.29.30">
    <property type="entry name" value="Pleckstrin-homology domain (PH domain)/Phosphotyrosine-binding domain (PTB)"/>
    <property type="match status" value="1"/>
</dbReference>
<dbReference type="InterPro" id="IPR011993">
    <property type="entry name" value="PH-like_dom_sf"/>
</dbReference>
<dbReference type="Proteomes" id="UP001153365">
    <property type="component" value="Unassembled WGS sequence"/>
</dbReference>
<keyword evidence="1" id="KW-0479">Metal-binding</keyword>
<feature type="non-terminal residue" evidence="5">
    <location>
        <position position="1"/>
    </location>
</feature>